<keyword evidence="4" id="KW-0720">Serine protease</keyword>
<dbReference type="Proteomes" id="UP000315825">
    <property type="component" value="Unassembled WGS sequence"/>
</dbReference>
<dbReference type="AlphaFoldDB" id="A0A520N004"/>
<dbReference type="NCBIfam" id="TIGR00706">
    <property type="entry name" value="SppA_dom"/>
    <property type="match status" value="1"/>
</dbReference>
<feature type="active site" description="Proton donor/acceptor" evidence="5">
    <location>
        <position position="221"/>
    </location>
</feature>
<feature type="domain" description="Peptidase S49" evidence="7">
    <location>
        <begin position="153"/>
        <end position="302"/>
    </location>
</feature>
<dbReference type="InterPro" id="IPR047272">
    <property type="entry name" value="S49_SppA_C"/>
</dbReference>
<dbReference type="GO" id="GO:0006465">
    <property type="term" value="P:signal peptide processing"/>
    <property type="evidence" value="ECO:0007669"/>
    <property type="project" value="InterPro"/>
</dbReference>
<comment type="similarity">
    <text evidence="1">Belongs to the peptidase S49 family.</text>
</comment>
<dbReference type="NCBIfam" id="TIGR00705">
    <property type="entry name" value="SppA_67K"/>
    <property type="match status" value="1"/>
</dbReference>
<evidence type="ECO:0000256" key="3">
    <source>
        <dbReference type="ARBA" id="ARBA00022801"/>
    </source>
</evidence>
<accession>A0A520N004</accession>
<feature type="transmembrane region" description="Helical" evidence="6">
    <location>
        <begin position="30"/>
        <end position="52"/>
    </location>
</feature>
<keyword evidence="6" id="KW-0472">Membrane</keyword>
<dbReference type="PIRSF" id="PIRSF001217">
    <property type="entry name" value="Protease_4_SppA"/>
    <property type="match status" value="1"/>
</dbReference>
<reference evidence="8 9" key="1">
    <citation type="submission" date="2019-02" db="EMBL/GenBank/DDBJ databases">
        <title>Prokaryotic population dynamics and viral predation in marine succession experiment using metagenomics: the confinement effect.</title>
        <authorList>
            <person name="Haro-Moreno J.M."/>
            <person name="Rodriguez-Valera F."/>
            <person name="Lopez-Perez M."/>
        </authorList>
    </citation>
    <scope>NUCLEOTIDE SEQUENCE [LARGE SCALE GENOMIC DNA]</scope>
    <source>
        <strain evidence="8">MED-G159</strain>
    </source>
</reference>
<evidence type="ECO:0000256" key="4">
    <source>
        <dbReference type="ARBA" id="ARBA00022825"/>
    </source>
</evidence>
<evidence type="ECO:0000256" key="6">
    <source>
        <dbReference type="SAM" id="Phobius"/>
    </source>
</evidence>
<keyword evidence="3" id="KW-0378">Hydrolase</keyword>
<keyword evidence="2" id="KW-0645">Protease</keyword>
<keyword evidence="6" id="KW-1133">Transmembrane helix</keyword>
<dbReference type="PANTHER" id="PTHR33209:SF1">
    <property type="entry name" value="PEPTIDASE S49 DOMAIN-CONTAINING PROTEIN"/>
    <property type="match status" value="1"/>
</dbReference>
<dbReference type="GO" id="GO:0016020">
    <property type="term" value="C:membrane"/>
    <property type="evidence" value="ECO:0007669"/>
    <property type="project" value="InterPro"/>
</dbReference>
<evidence type="ECO:0000256" key="1">
    <source>
        <dbReference type="ARBA" id="ARBA00008683"/>
    </source>
</evidence>
<comment type="caution">
    <text evidence="8">The sequence shown here is derived from an EMBL/GenBank/DDBJ whole genome shotgun (WGS) entry which is preliminary data.</text>
</comment>
<evidence type="ECO:0000313" key="8">
    <source>
        <dbReference type="EMBL" id="RZO26808.1"/>
    </source>
</evidence>
<dbReference type="InterPro" id="IPR004635">
    <property type="entry name" value="Pept_S49_SppA"/>
</dbReference>
<dbReference type="InterPro" id="IPR004634">
    <property type="entry name" value="Pept_S49_pIV"/>
</dbReference>
<protein>
    <submittedName>
        <fullName evidence="8">Signal peptide peptidase SppA</fullName>
    </submittedName>
</protein>
<dbReference type="Pfam" id="PF01343">
    <property type="entry name" value="Peptidase_S49"/>
    <property type="match status" value="2"/>
</dbReference>
<keyword evidence="6" id="KW-0812">Transmembrane</keyword>
<evidence type="ECO:0000256" key="5">
    <source>
        <dbReference type="PIRSR" id="PIRSR001217-1"/>
    </source>
</evidence>
<sequence>MNDGIFSKIGSFLGIVWSYIVAGRDFFWKAIRFTFATGIFLAIVISIAYSLVSPIWTGSDSPDSAGKVVVFKPNGVLVDQEPTLADPEPIEQFLSEIVGEGMPSQRVYEYKFLLKFFDDFKNDENVDSMIFDPSGLSMPINYVLPLAEKIKAAVDSGKEVIVRSEFLNDASYVLASAASEISAPYYSFFSINGFGGPREYYKNFFEKFLITPRIIAAGDFKTGPESFTRDSMSEEAKTNLDFYKPLWSKYKSFVSTERGVDMQWIADESYKDLISNKVSEWDAALEWGLIDVMEEEDDFDERMLLKFGASQEGEEILNAIPFRSYLKTLPDADVEKSENIVKVITAEGAIMGGDVNLGIAGSDGIVEMLKDAHEDENTSAIVLRINSPGGSVLASDYIRWEIEKAKEKGIPVVVSMGSLAASGGYWIASLADKIYAEADTITGSIGVYGTLFSVEKIYDWMGINLDGYSTTKWGAFDPMRQDWPQEYEDTVRSGINSIYVKFTTQTSIDRNIPIEKVREIAKGRVYSGERALELGLVDEIGLIEDAIEYAASMAELESYKVIYIDPPAANQTGFTIAIQNLIKSIKRVFFVEPDKSRDIMKNIQIYCFECVSRP</sequence>
<dbReference type="InterPro" id="IPR002142">
    <property type="entry name" value="Peptidase_S49"/>
</dbReference>
<name>A0A520N004_9GAMM</name>
<gene>
    <name evidence="8" type="primary">sppA</name>
    <name evidence="8" type="ORF">EVA92_01230</name>
</gene>
<dbReference type="EMBL" id="SHBE01000002">
    <property type="protein sequence ID" value="RZO26808.1"/>
    <property type="molecule type" value="Genomic_DNA"/>
</dbReference>
<dbReference type="PANTHER" id="PTHR33209">
    <property type="entry name" value="PROTEASE 4"/>
    <property type="match status" value="1"/>
</dbReference>
<feature type="active site" description="Nucleophile" evidence="5">
    <location>
        <position position="422"/>
    </location>
</feature>
<evidence type="ECO:0000256" key="2">
    <source>
        <dbReference type="ARBA" id="ARBA00022670"/>
    </source>
</evidence>
<dbReference type="InterPro" id="IPR029045">
    <property type="entry name" value="ClpP/crotonase-like_dom_sf"/>
</dbReference>
<dbReference type="GO" id="GO:0008236">
    <property type="term" value="F:serine-type peptidase activity"/>
    <property type="evidence" value="ECO:0007669"/>
    <property type="project" value="UniProtKB-KW"/>
</dbReference>
<feature type="transmembrane region" description="Helical" evidence="6">
    <location>
        <begin position="6"/>
        <end position="23"/>
    </location>
</feature>
<evidence type="ECO:0000259" key="7">
    <source>
        <dbReference type="Pfam" id="PF01343"/>
    </source>
</evidence>
<dbReference type="Gene3D" id="3.90.226.10">
    <property type="entry name" value="2-enoyl-CoA Hydratase, Chain A, domain 1"/>
    <property type="match status" value="3"/>
</dbReference>
<evidence type="ECO:0000313" key="9">
    <source>
        <dbReference type="Proteomes" id="UP000315825"/>
    </source>
</evidence>
<organism evidence="8 9">
    <name type="scientific">SAR86 cluster bacterium</name>
    <dbReference type="NCBI Taxonomy" id="2030880"/>
    <lineage>
        <taxon>Bacteria</taxon>
        <taxon>Pseudomonadati</taxon>
        <taxon>Pseudomonadota</taxon>
        <taxon>Gammaproteobacteria</taxon>
        <taxon>SAR86 cluster</taxon>
    </lineage>
</organism>
<proteinExistence type="inferred from homology"/>
<dbReference type="SUPFAM" id="SSF52096">
    <property type="entry name" value="ClpP/crotonase"/>
    <property type="match status" value="2"/>
</dbReference>
<feature type="domain" description="Peptidase S49" evidence="7">
    <location>
        <begin position="405"/>
        <end position="556"/>
    </location>
</feature>
<dbReference type="CDD" id="cd07023">
    <property type="entry name" value="S49_Sppa_N_C"/>
    <property type="match status" value="1"/>
</dbReference>